<feature type="domain" description="Paired" evidence="9">
    <location>
        <begin position="213"/>
        <end position="289"/>
    </location>
</feature>
<feature type="compositionally biased region" description="Low complexity" evidence="8">
    <location>
        <begin position="207"/>
        <end position="222"/>
    </location>
</feature>
<keyword evidence="3" id="KW-0563">Paired box</keyword>
<evidence type="ECO:0000313" key="11">
    <source>
        <dbReference type="Proteomes" id="UP001201812"/>
    </source>
</evidence>
<dbReference type="EMBL" id="JAKKPZ010000097">
    <property type="protein sequence ID" value="KAI1702543.1"/>
    <property type="molecule type" value="Genomic_DNA"/>
</dbReference>
<evidence type="ECO:0000256" key="4">
    <source>
        <dbReference type="ARBA" id="ARBA00023015"/>
    </source>
</evidence>
<organism evidence="10 11">
    <name type="scientific">Ditylenchus destructor</name>
    <dbReference type="NCBI Taxonomy" id="166010"/>
    <lineage>
        <taxon>Eukaryota</taxon>
        <taxon>Metazoa</taxon>
        <taxon>Ecdysozoa</taxon>
        <taxon>Nematoda</taxon>
        <taxon>Chromadorea</taxon>
        <taxon>Rhabditida</taxon>
        <taxon>Tylenchina</taxon>
        <taxon>Tylenchomorpha</taxon>
        <taxon>Sphaerularioidea</taxon>
        <taxon>Anguinidae</taxon>
        <taxon>Anguininae</taxon>
        <taxon>Ditylenchus</taxon>
    </lineage>
</organism>
<keyword evidence="6" id="KW-0804">Transcription</keyword>
<keyword evidence="2" id="KW-0217">Developmental protein</keyword>
<reference evidence="10" key="1">
    <citation type="submission" date="2022-01" db="EMBL/GenBank/DDBJ databases">
        <title>Genome Sequence Resource for Two Populations of Ditylenchus destructor, the Migratory Endoparasitic Phytonematode.</title>
        <authorList>
            <person name="Zhang H."/>
            <person name="Lin R."/>
            <person name="Xie B."/>
        </authorList>
    </citation>
    <scope>NUCLEOTIDE SEQUENCE</scope>
    <source>
        <strain evidence="10">BazhouSP</strain>
    </source>
</reference>
<evidence type="ECO:0000313" key="10">
    <source>
        <dbReference type="EMBL" id="KAI1702543.1"/>
    </source>
</evidence>
<keyword evidence="11" id="KW-1185">Reference proteome</keyword>
<protein>
    <submittedName>
        <fullName evidence="10">Paired box domain-containing protein</fullName>
    </submittedName>
</protein>
<evidence type="ECO:0000259" key="9">
    <source>
        <dbReference type="PROSITE" id="PS51057"/>
    </source>
</evidence>
<name>A0AAD4MSC7_9BILA</name>
<dbReference type="SUPFAM" id="SSF46689">
    <property type="entry name" value="Homeodomain-like"/>
    <property type="match status" value="1"/>
</dbReference>
<dbReference type="Gene3D" id="1.10.10.10">
    <property type="entry name" value="Winged helix-like DNA-binding domain superfamily/Winged helix DNA-binding domain"/>
    <property type="match status" value="1"/>
</dbReference>
<dbReference type="PANTHER" id="PTHR45636">
    <property type="entry name" value="PAIRED BOX PROTEIN PAX-6-RELATED-RELATED"/>
    <property type="match status" value="1"/>
</dbReference>
<dbReference type="Proteomes" id="UP001201812">
    <property type="component" value="Unassembled WGS sequence"/>
</dbReference>
<keyword evidence="4" id="KW-0805">Transcription regulation</keyword>
<dbReference type="AlphaFoldDB" id="A0AAD4MSC7"/>
<dbReference type="InterPro" id="IPR043565">
    <property type="entry name" value="PAX_fam"/>
</dbReference>
<proteinExistence type="predicted"/>
<sequence length="289" mass="32447">MDIFHKVLLHGDNTPFPDENVSQYFQEFPSNPPGCCDITDCGTTDHTNHVDDAIKKELAFAEKLLYESYVKPNPTWVHSGELLVSDDPNYAPNYFVPEENLPLCLRNIPFLELSPTGVETLPNDLNGMNEFGEMSNVLPSTHIPETQSMVKDQDMLILNPESQSEPIFLQEVLWNDMGEMFKSSPEICIEGSGLQSCQIKGDNSNLSGTRTSKTTSKSGNSRDYNRGKPLSMDLREMILQLYLNGLRISKIARRVGVSHSCVSKIVQRFCSTGSLYPSNSKECPVKRFR</sequence>
<evidence type="ECO:0000256" key="6">
    <source>
        <dbReference type="ARBA" id="ARBA00023163"/>
    </source>
</evidence>
<evidence type="ECO:0000256" key="2">
    <source>
        <dbReference type="ARBA" id="ARBA00022473"/>
    </source>
</evidence>
<gene>
    <name evidence="10" type="ORF">DdX_15442</name>
</gene>
<dbReference type="GO" id="GO:0005634">
    <property type="term" value="C:nucleus"/>
    <property type="evidence" value="ECO:0007669"/>
    <property type="project" value="UniProtKB-SubCell"/>
</dbReference>
<comment type="caution">
    <text evidence="10">The sequence shown here is derived from an EMBL/GenBank/DDBJ whole genome shotgun (WGS) entry which is preliminary data.</text>
</comment>
<comment type="subcellular location">
    <subcellularLocation>
        <location evidence="1">Nucleus</location>
    </subcellularLocation>
</comment>
<dbReference type="InterPro" id="IPR036388">
    <property type="entry name" value="WH-like_DNA-bd_sf"/>
</dbReference>
<evidence type="ECO:0000256" key="8">
    <source>
        <dbReference type="SAM" id="MobiDB-lite"/>
    </source>
</evidence>
<evidence type="ECO:0000256" key="7">
    <source>
        <dbReference type="ARBA" id="ARBA00023242"/>
    </source>
</evidence>
<evidence type="ECO:0000256" key="3">
    <source>
        <dbReference type="ARBA" id="ARBA00022724"/>
    </source>
</evidence>
<dbReference type="Pfam" id="PF00292">
    <property type="entry name" value="PAX"/>
    <property type="match status" value="1"/>
</dbReference>
<dbReference type="InterPro" id="IPR001523">
    <property type="entry name" value="Paired_dom"/>
</dbReference>
<evidence type="ECO:0000256" key="5">
    <source>
        <dbReference type="ARBA" id="ARBA00023125"/>
    </source>
</evidence>
<dbReference type="GO" id="GO:0000978">
    <property type="term" value="F:RNA polymerase II cis-regulatory region sequence-specific DNA binding"/>
    <property type="evidence" value="ECO:0007669"/>
    <property type="project" value="TreeGrafter"/>
</dbReference>
<dbReference type="PROSITE" id="PS51057">
    <property type="entry name" value="PAIRED_2"/>
    <property type="match status" value="1"/>
</dbReference>
<accession>A0AAD4MSC7</accession>
<keyword evidence="7" id="KW-0539">Nucleus</keyword>
<evidence type="ECO:0000256" key="1">
    <source>
        <dbReference type="ARBA" id="ARBA00004123"/>
    </source>
</evidence>
<keyword evidence="5" id="KW-0238">DNA-binding</keyword>
<dbReference type="InterPro" id="IPR009057">
    <property type="entry name" value="Homeodomain-like_sf"/>
</dbReference>
<dbReference type="GO" id="GO:0000981">
    <property type="term" value="F:DNA-binding transcription factor activity, RNA polymerase II-specific"/>
    <property type="evidence" value="ECO:0007669"/>
    <property type="project" value="TreeGrafter"/>
</dbReference>
<dbReference type="PANTHER" id="PTHR45636:SF52">
    <property type="entry name" value="PAIRED DOMAIN-CONTAINING PROTEIN"/>
    <property type="match status" value="1"/>
</dbReference>
<feature type="region of interest" description="Disordered" evidence="8">
    <location>
        <begin position="200"/>
        <end position="228"/>
    </location>
</feature>